<evidence type="ECO:0000313" key="1">
    <source>
        <dbReference type="EMBL" id="GME27496.1"/>
    </source>
</evidence>
<comment type="caution">
    <text evidence="1">The sequence shown here is derived from an EMBL/GenBank/DDBJ whole genome shotgun (WGS) entry which is preliminary data.</text>
</comment>
<proteinExistence type="predicted"/>
<dbReference type="Proteomes" id="UP001165186">
    <property type="component" value="Unassembled WGS sequence"/>
</dbReference>
<gene>
    <name evidence="1" type="primary">g2851</name>
    <name evidence="1" type="ORF">NpPPO83_00002851</name>
</gene>
<accession>A0ACB5S545</accession>
<name>A0ACB5S545_9PEZI</name>
<organism evidence="1 2">
    <name type="scientific">Neofusicoccum parvum</name>
    <dbReference type="NCBI Taxonomy" id="310453"/>
    <lineage>
        <taxon>Eukaryota</taxon>
        <taxon>Fungi</taxon>
        <taxon>Dikarya</taxon>
        <taxon>Ascomycota</taxon>
        <taxon>Pezizomycotina</taxon>
        <taxon>Dothideomycetes</taxon>
        <taxon>Dothideomycetes incertae sedis</taxon>
        <taxon>Botryosphaeriales</taxon>
        <taxon>Botryosphaeriaceae</taxon>
        <taxon>Neofusicoccum</taxon>
    </lineage>
</organism>
<protein>
    <submittedName>
        <fullName evidence="1">FAD binding domain protein</fullName>
    </submittedName>
</protein>
<keyword evidence="2" id="KW-1185">Reference proteome</keyword>
<evidence type="ECO:0000313" key="2">
    <source>
        <dbReference type="Proteomes" id="UP001165186"/>
    </source>
</evidence>
<dbReference type="EMBL" id="BSXG01000038">
    <property type="protein sequence ID" value="GME27496.1"/>
    <property type="molecule type" value="Genomic_DNA"/>
</dbReference>
<reference evidence="1" key="1">
    <citation type="submission" date="2024-09" db="EMBL/GenBank/DDBJ databases">
        <title>Draft Genome Sequences of Neofusicoccum parvum.</title>
        <authorList>
            <person name="Ashida A."/>
            <person name="Camagna M."/>
            <person name="Tanaka A."/>
            <person name="Takemoto D."/>
        </authorList>
    </citation>
    <scope>NUCLEOTIDE SEQUENCE</scope>
    <source>
        <strain evidence="1">PPO83</strain>
    </source>
</reference>
<sequence>MLEKVGIDFVVLEAYPEIAPQVGASIGMLPNGLRVLDQLGCYPAIRALIEQPNNHSRVRGPDGKVLSEYNNTTDQFRMRFGYDVIFVDRQMVLQTLYDHLESKDKILTSKRVVDVTLQGSGVKVVTADGESFTGDVLIGADGIHSTVRDKMWRLADTLEPGYIPASEHTAMPCDYKCIFGISVLKSFEPRSTNSIFHKNFSYLVISGPQNRVYWFLFVNLGKTHYGPDIPRFNKKQEEEFAKEHWNDKVSEDTTFGDLYEARISSVLTALPEYVFEKWHFRRIMTIGDAAHKFEPISGQGGNSAIETAAVLVNNLTRMMKSHPQGMSDADITSVFAETQKLRSPRAWELVKASHKQQTVEAMETPLLEFLAKYYIPTLSIDSKLDSWTNSISKGAHRLEMLDVPKRFRFIPFTDELASKPLGTMLVPRLFAAVVFGLLFRIAQQALQLSPDSFSATFLGGPLKQTYTGISTVDLTLSMLVSAFSGGVAGSDPNQRLQCVYFMVMLIPMALVWTVEAYRNGNFRSLVSWPVIFGAAYQLMGIGKIAPLYYLVSLFTSNSPLYTRTTGRSIPASVAKALLPALCIGYVIPTILMFLPYDDLATQQNRIAFWQPFPIYVAALTFGISSLICLVDPGQPLDLELFELKDVLALQAGYAFAFFATAATHISAVFYILANSSTSISEVFFNLPRPGAAWGEVANPVFVFFKYDMLLCFAAVFVWCLYSILELRRTGYITSEQAVKAAAVTTAAQLVVGPGAAYSGVWAWRESVIVQQVKTGK</sequence>